<proteinExistence type="predicted"/>
<accession>A0A212LE74</accession>
<dbReference type="AlphaFoldDB" id="A0A212LE74"/>
<organism evidence="2">
    <name type="scientific">uncultured Pleomorphomonas sp</name>
    <dbReference type="NCBI Taxonomy" id="442121"/>
    <lineage>
        <taxon>Bacteria</taxon>
        <taxon>Pseudomonadati</taxon>
        <taxon>Pseudomonadota</taxon>
        <taxon>Alphaproteobacteria</taxon>
        <taxon>Hyphomicrobiales</taxon>
        <taxon>Pleomorphomonadaceae</taxon>
        <taxon>Pleomorphomonas</taxon>
        <taxon>environmental samples</taxon>
    </lineage>
</organism>
<evidence type="ECO:0000313" key="2">
    <source>
        <dbReference type="EMBL" id="SCM75800.1"/>
    </source>
</evidence>
<name>A0A212LE74_9HYPH</name>
<sequence>MPDRIHRRDRRSSVNIRSSLVKHVQRPVGSLRQQIFASFRIEARWNRAGAVVRRARRRRRSEVEAAERRHRQAGVFRLSRTLKTPAINKNGHPGAPKRERRDGRDRRAVRRQAATGVVRRFGR</sequence>
<gene>
    <name evidence="2" type="ORF">KL86PLE_30247</name>
</gene>
<evidence type="ECO:0000256" key="1">
    <source>
        <dbReference type="SAM" id="MobiDB-lite"/>
    </source>
</evidence>
<feature type="compositionally biased region" description="Basic and acidic residues" evidence="1">
    <location>
        <begin position="96"/>
        <end position="106"/>
    </location>
</feature>
<dbReference type="EMBL" id="FMJD01000007">
    <property type="protein sequence ID" value="SCM75800.1"/>
    <property type="molecule type" value="Genomic_DNA"/>
</dbReference>
<feature type="region of interest" description="Disordered" evidence="1">
    <location>
        <begin position="58"/>
        <end position="123"/>
    </location>
</feature>
<protein>
    <submittedName>
        <fullName evidence="2">Uncharacterized protein</fullName>
    </submittedName>
</protein>
<reference evidence="2" key="1">
    <citation type="submission" date="2016-08" db="EMBL/GenBank/DDBJ databases">
        <authorList>
            <person name="Seilhamer J.J."/>
        </authorList>
    </citation>
    <scope>NUCLEOTIDE SEQUENCE</scope>
    <source>
        <strain evidence="2">86</strain>
    </source>
</reference>